<gene>
    <name evidence="2" type="ORF">D5400_10745</name>
</gene>
<dbReference type="AlphaFoldDB" id="A0A3S9B449"/>
<dbReference type="EMBL" id="CP032509">
    <property type="protein sequence ID" value="AZN71694.1"/>
    <property type="molecule type" value="Genomic_DNA"/>
</dbReference>
<dbReference type="Proteomes" id="UP000268192">
    <property type="component" value="Chromosome"/>
</dbReference>
<dbReference type="OrthoDB" id="9788687at2"/>
<dbReference type="SUPFAM" id="SSF56672">
    <property type="entry name" value="DNA/RNA polymerases"/>
    <property type="match status" value="1"/>
</dbReference>
<organism evidence="2 3">
    <name type="scientific">Georhizobium profundi</name>
    <dbReference type="NCBI Taxonomy" id="2341112"/>
    <lineage>
        <taxon>Bacteria</taxon>
        <taxon>Pseudomonadati</taxon>
        <taxon>Pseudomonadota</taxon>
        <taxon>Alphaproteobacteria</taxon>
        <taxon>Hyphomicrobiales</taxon>
        <taxon>Rhizobiaceae</taxon>
        <taxon>Georhizobium</taxon>
    </lineage>
</organism>
<dbReference type="PANTHER" id="PTHR34047">
    <property type="entry name" value="NUCLEAR INTRON MATURASE 1, MITOCHONDRIAL-RELATED"/>
    <property type="match status" value="1"/>
</dbReference>
<sequence>MKNENQSPKYPLRWHELRYVLSRNRLLQKWTKKTRYDLRKGFFPDLVDFLDVHVNIRLVATKVRGQIETGRYLPSEAARYRVEKSKGLCRLMVAPCPEDTLILQAVSDTLYNQIKESSPSKNAFFEPKDHSFSKQKGVEPEYGTFEAWKKFQKKILGFQSDSNIIIVTDIANYYDFIDFNSLRNVLSAKKKINESLMDFLIFVLRSLSWQPDFMPFRSTGLPQIDIDAPRLLAHAYLFELDAFVERRNQKRYARFMDDIDAGVDTIADAKILLRDIDLVLQSRNLRLNSGKTKIMTIPEAARHFCIRENNAIDRIDERLSKLTVKAQARAGKRIASAVLSMMKNKKFDQGNSEKVLKRLIGLLNRLRIELPVPVFHDVVFRRPNVRVTAFDNAALNGFQKHHFDTIIEYYKLGLVCDDAFQMNLSKALVHGKIIYDGSETSSLNKLFDVMDKESLCGVHSTMWFLSRFGTVNTFLKFVESLPAAADLHPFSCRLIAGFRARTSGNPVATQRLNNLLNRFMCADAEHVNDFVYSVENSKDHVRSLLPTLLANNKSLALGCSHAKFMLIKCALLNPHVSASQKAKIRHRHNDIFVEKSYLMSGLI</sequence>
<proteinExistence type="inferred from homology"/>
<accession>A0A3S9B449</accession>
<dbReference type="PANTHER" id="PTHR34047:SF8">
    <property type="entry name" value="PROTEIN YKFC"/>
    <property type="match status" value="1"/>
</dbReference>
<protein>
    <submittedName>
        <fullName evidence="2">RNA-directed DNA polymerase</fullName>
    </submittedName>
</protein>
<keyword evidence="3" id="KW-1185">Reference proteome</keyword>
<reference evidence="2 3" key="1">
    <citation type="submission" date="2018-09" db="EMBL/GenBank/DDBJ databases">
        <title>Marinorhizobium profundi gen. nov., sp. nov., isolated from a deep-sea sediment sample from the New Britain Trench and proposal of Marinorhizobiaceae fam. nov. in the order Rhizobiales of the class Alphaproteobacteria.</title>
        <authorList>
            <person name="Cao J."/>
        </authorList>
    </citation>
    <scope>NUCLEOTIDE SEQUENCE [LARGE SCALE GENOMIC DNA]</scope>
    <source>
        <strain evidence="2 3">WS11</strain>
    </source>
</reference>
<dbReference type="GO" id="GO:0003964">
    <property type="term" value="F:RNA-directed DNA polymerase activity"/>
    <property type="evidence" value="ECO:0007669"/>
    <property type="project" value="UniProtKB-KW"/>
</dbReference>
<keyword evidence="2" id="KW-0548">Nucleotidyltransferase</keyword>
<dbReference type="KEGG" id="abaw:D5400_10745"/>
<keyword evidence="2" id="KW-0808">Transferase</keyword>
<dbReference type="CDD" id="cd01646">
    <property type="entry name" value="RT_Bac_retron_I"/>
    <property type="match status" value="1"/>
</dbReference>
<evidence type="ECO:0000313" key="3">
    <source>
        <dbReference type="Proteomes" id="UP000268192"/>
    </source>
</evidence>
<evidence type="ECO:0000256" key="1">
    <source>
        <dbReference type="ARBA" id="ARBA00034120"/>
    </source>
</evidence>
<comment type="similarity">
    <text evidence="1">Belongs to the bacterial reverse transcriptase family.</text>
</comment>
<keyword evidence="2" id="KW-0695">RNA-directed DNA polymerase</keyword>
<evidence type="ECO:0000313" key="2">
    <source>
        <dbReference type="EMBL" id="AZN71694.1"/>
    </source>
</evidence>
<name>A0A3S9B449_9HYPH</name>
<dbReference type="InterPro" id="IPR043502">
    <property type="entry name" value="DNA/RNA_pol_sf"/>
</dbReference>
<dbReference type="InterPro" id="IPR051083">
    <property type="entry name" value="GrpII_Intron_Splice-Mob/Def"/>
</dbReference>